<dbReference type="RefSeq" id="WP_140905713.1">
    <property type="nucleotide sequence ID" value="NZ_JBHTMD010000022.1"/>
</dbReference>
<keyword evidence="2" id="KW-1185">Reference proteome</keyword>
<evidence type="ECO:0000313" key="2">
    <source>
        <dbReference type="Proteomes" id="UP000315388"/>
    </source>
</evidence>
<reference evidence="1 2" key="1">
    <citation type="journal article" date="2003" name="Int. J. Syst. Evol. Microbiol.">
        <title>Towards a standardized format for the description of a novel species (of an established genus): Ochrobactrum gallinifaecis sp. nov.</title>
        <authorList>
            <person name="Kampfer P."/>
            <person name="Buczolits S."/>
            <person name="Albrecht A."/>
            <person name="Busse H.J."/>
            <person name="Stackebrandt E."/>
        </authorList>
    </citation>
    <scope>NUCLEOTIDE SEQUENCE [LARGE SCALE GENOMIC DNA]</scope>
    <source>
        <strain evidence="1 2">ISO 196</strain>
    </source>
</reference>
<dbReference type="OrthoDB" id="9793039at2"/>
<dbReference type="SUPFAM" id="SSF54593">
    <property type="entry name" value="Glyoxalase/Bleomycin resistance protein/Dihydroxybiphenyl dioxygenase"/>
    <property type="match status" value="1"/>
</dbReference>
<protein>
    <submittedName>
        <fullName evidence="1">VOC family protein</fullName>
    </submittedName>
</protein>
<name>A0A502BLM2_9HYPH</name>
<proteinExistence type="predicted"/>
<dbReference type="InterPro" id="IPR029068">
    <property type="entry name" value="Glyas_Bleomycin-R_OHBP_Dase"/>
</dbReference>
<dbReference type="EMBL" id="VEWJ01000009">
    <property type="protein sequence ID" value="TPF74727.1"/>
    <property type="molecule type" value="Genomic_DNA"/>
</dbReference>
<accession>A0A502BLM2</accession>
<evidence type="ECO:0000313" key="1">
    <source>
        <dbReference type="EMBL" id="TPF74727.1"/>
    </source>
</evidence>
<dbReference type="AlphaFoldDB" id="A0A502BLM2"/>
<organism evidence="1 2">
    <name type="scientific">Brucella gallinifaecis</name>
    <dbReference type="NCBI Taxonomy" id="215590"/>
    <lineage>
        <taxon>Bacteria</taxon>
        <taxon>Pseudomonadati</taxon>
        <taxon>Pseudomonadota</taxon>
        <taxon>Alphaproteobacteria</taxon>
        <taxon>Hyphomicrobiales</taxon>
        <taxon>Brucellaceae</taxon>
        <taxon>Brucella/Ochrobactrum group</taxon>
        <taxon>Brucella</taxon>
    </lineage>
</organism>
<gene>
    <name evidence="1" type="ORF">FHY56_13470</name>
</gene>
<comment type="caution">
    <text evidence="1">The sequence shown here is derived from an EMBL/GenBank/DDBJ whole genome shotgun (WGS) entry which is preliminary data.</text>
</comment>
<dbReference type="Proteomes" id="UP000315388">
    <property type="component" value="Unassembled WGS sequence"/>
</dbReference>
<dbReference type="Gene3D" id="3.10.180.10">
    <property type="entry name" value="2,3-Dihydroxybiphenyl 1,2-Dioxygenase, domain 1"/>
    <property type="match status" value="1"/>
</dbReference>
<sequence>MILKTYARLFSADCDATLATLERLHGRKAHLRFRFGEWDLAGVGDMFIVAGTEQSLAPIRDSHGPVIVRDIEAIEAELLACGATITQPIVDVPTGRMLYARHADGLHVEYVEWTDELVERFIREPQRAGRLSSEL</sequence>